<dbReference type="AlphaFoldDB" id="A0A0V1HDJ3"/>
<keyword evidence="2" id="KW-1185">Reference proteome</keyword>
<evidence type="ECO:0000313" key="1">
    <source>
        <dbReference type="EMBL" id="KRZ08554.1"/>
    </source>
</evidence>
<dbReference type="Proteomes" id="UP000055024">
    <property type="component" value="Unassembled WGS sequence"/>
</dbReference>
<gene>
    <name evidence="1" type="ORF">T11_15683</name>
</gene>
<reference evidence="1 2" key="1">
    <citation type="submission" date="2015-01" db="EMBL/GenBank/DDBJ databases">
        <title>Evolution of Trichinella species and genotypes.</title>
        <authorList>
            <person name="Korhonen P.K."/>
            <person name="Edoardo P."/>
            <person name="Giuseppe L.R."/>
            <person name="Gasser R.B."/>
        </authorList>
    </citation>
    <scope>NUCLEOTIDE SEQUENCE [LARGE SCALE GENOMIC DNA]</scope>
    <source>
        <strain evidence="1">ISS1029</strain>
    </source>
</reference>
<name>A0A0V1HDJ3_9BILA</name>
<dbReference type="EMBL" id="JYDP01000085">
    <property type="protein sequence ID" value="KRZ08554.1"/>
    <property type="molecule type" value="Genomic_DNA"/>
</dbReference>
<evidence type="ECO:0000313" key="2">
    <source>
        <dbReference type="Proteomes" id="UP000055024"/>
    </source>
</evidence>
<accession>A0A0V1HDJ3</accession>
<protein>
    <submittedName>
        <fullName evidence="1">Uncharacterized protein</fullName>
    </submittedName>
</protein>
<sequence length="83" mass="9498">MRQKRLPAMMLEHLHQCAGDSTSDDSDSEYLPDHAEDEFYPASELEVGGQLDMLLRWRKLNLSSCLKKKGELCFSGKNQKILI</sequence>
<organism evidence="1 2">
    <name type="scientific">Trichinella zimbabwensis</name>
    <dbReference type="NCBI Taxonomy" id="268475"/>
    <lineage>
        <taxon>Eukaryota</taxon>
        <taxon>Metazoa</taxon>
        <taxon>Ecdysozoa</taxon>
        <taxon>Nematoda</taxon>
        <taxon>Enoplea</taxon>
        <taxon>Dorylaimia</taxon>
        <taxon>Trichinellida</taxon>
        <taxon>Trichinellidae</taxon>
        <taxon>Trichinella</taxon>
    </lineage>
</organism>
<proteinExistence type="predicted"/>
<comment type="caution">
    <text evidence="1">The sequence shown here is derived from an EMBL/GenBank/DDBJ whole genome shotgun (WGS) entry which is preliminary data.</text>
</comment>